<dbReference type="EMBL" id="BQOL01000001">
    <property type="protein sequence ID" value="GKI17756.1"/>
    <property type="molecule type" value="Genomic_DNA"/>
</dbReference>
<name>A0AA37NKF2_9BACT</name>
<reference evidence="1" key="1">
    <citation type="submission" date="2022-01" db="EMBL/GenBank/DDBJ databases">
        <title>Novel bile acid biosynthetic pathways are enriched in the microbiome of centenarians.</title>
        <authorList>
            <person name="Sato Y."/>
            <person name="Atarashi K."/>
            <person name="Plichta R.D."/>
            <person name="Arai Y."/>
            <person name="Sasajima S."/>
            <person name="Kearney M.S."/>
            <person name="Suda W."/>
            <person name="Takeshita K."/>
            <person name="Sasaki T."/>
            <person name="Okamoto S."/>
            <person name="Skelly N.A."/>
            <person name="Okamura Y."/>
            <person name="Vlamakis H."/>
            <person name="Li Y."/>
            <person name="Tanoue T."/>
            <person name="Takei H."/>
            <person name="Nittono H."/>
            <person name="Narushima S."/>
            <person name="Irie J."/>
            <person name="Itoh H."/>
            <person name="Moriya K."/>
            <person name="Sugiura Y."/>
            <person name="Suematsu M."/>
            <person name="Moritoki N."/>
            <person name="Shibata S."/>
            <person name="Littman R.D."/>
            <person name="Fischbach A.M."/>
            <person name="Uwamino Y."/>
            <person name="Inoue T."/>
            <person name="Honda A."/>
            <person name="Hattori M."/>
            <person name="Murai T."/>
            <person name="Xavier J.R."/>
            <person name="Hirose N."/>
            <person name="Honda K."/>
        </authorList>
    </citation>
    <scope>NUCLEOTIDE SEQUENCE</scope>
    <source>
        <strain evidence="1">CE91-St16</strain>
    </source>
</reference>
<comment type="caution">
    <text evidence="1">The sequence shown here is derived from an EMBL/GenBank/DDBJ whole genome shotgun (WGS) entry which is preliminary data.</text>
</comment>
<proteinExistence type="predicted"/>
<sequence>MDLWDAIKEMRRLSAEGVPFGFTFMSYDATARVSKGVIEVRHARLLKREKQENHRDAEFVEAYLDLDTCQARRFYQPLLMSFNGQKVVLHG</sequence>
<dbReference type="AlphaFoldDB" id="A0AA37NKF2"/>
<organism evidence="1 2">
    <name type="scientific">Alistipes finegoldii</name>
    <dbReference type="NCBI Taxonomy" id="214856"/>
    <lineage>
        <taxon>Bacteria</taxon>
        <taxon>Pseudomonadati</taxon>
        <taxon>Bacteroidota</taxon>
        <taxon>Bacteroidia</taxon>
        <taxon>Bacteroidales</taxon>
        <taxon>Rikenellaceae</taxon>
        <taxon>Alistipes</taxon>
    </lineage>
</organism>
<dbReference type="Proteomes" id="UP001055105">
    <property type="component" value="Unassembled WGS sequence"/>
</dbReference>
<protein>
    <submittedName>
        <fullName evidence="1">Uncharacterized protein</fullName>
    </submittedName>
</protein>
<accession>A0AA37NKF2</accession>
<gene>
    <name evidence="1" type="ORF">CE91St16_06640</name>
</gene>
<dbReference type="RefSeq" id="WP_244076099.1">
    <property type="nucleotide sequence ID" value="NZ_BQOL01000001.1"/>
</dbReference>
<evidence type="ECO:0000313" key="1">
    <source>
        <dbReference type="EMBL" id="GKI17756.1"/>
    </source>
</evidence>
<evidence type="ECO:0000313" key="2">
    <source>
        <dbReference type="Proteomes" id="UP001055105"/>
    </source>
</evidence>